<feature type="region of interest" description="Disordered" evidence="1">
    <location>
        <begin position="1"/>
        <end position="238"/>
    </location>
</feature>
<dbReference type="Proteomes" id="UP001150904">
    <property type="component" value="Unassembled WGS sequence"/>
</dbReference>
<sequence>MTTCPSLHPSSFAPRRRTLNLRDGAPPKKRRARRTEPWTVLNNVNNPDASTSTASKAPKRRHTTHRANVYDLPVSPSPEPQPEPEVAPETPKRTLRSGLRSRNERRSTPGPDLSHGEDDHGGSSAEDAQPDEAPELSEDEASADEDESNELIVNDESEELGSDRSPGNLNLFSSDRDANSDQNDSPDSPNPSIPETPPPPQTQPKSNLPPNFFEQFENPSDHEMSDQDENQVEKSPQGSIQELLDNQLSETQFFSQTQNETEADRSYRRDLRIWFDQEIKESNLKNDWETIFENRKRFRKHVTRPMPDVLDDSRDIVAELQQTYKQVVAESYLSSDLHRELRNLKDSLYVELWRLSDAAMWKSGNEATAWQIDQFQAHIIPKIINLLPSSFKVYRTLGYTASSQLQDTLFLLIQCGLRIKDVVASRYLIKEDGFQNACDWTRAIHIPLRHILKDLKQRRPTEESKIIHVRLQQEQTWTREEEDTLLNGLQQYSGDNRYVLIKRHLGHQLLRRSLGDLRSQAKELSNKARHYGVLDQFPWFEDI</sequence>
<dbReference type="GeneID" id="83176982"/>
<dbReference type="EMBL" id="JAPQKR010000005">
    <property type="protein sequence ID" value="KAJ5216212.1"/>
    <property type="molecule type" value="Genomic_DNA"/>
</dbReference>
<evidence type="ECO:0000259" key="2">
    <source>
        <dbReference type="SMART" id="SM00717"/>
    </source>
</evidence>
<name>A0A9W9TB24_9EURO</name>
<feature type="compositionally biased region" description="Acidic residues" evidence="1">
    <location>
        <begin position="128"/>
        <end position="160"/>
    </location>
</feature>
<evidence type="ECO:0000313" key="3">
    <source>
        <dbReference type="EMBL" id="KAJ5216212.1"/>
    </source>
</evidence>
<reference evidence="3" key="1">
    <citation type="submission" date="2022-12" db="EMBL/GenBank/DDBJ databases">
        <authorList>
            <person name="Petersen C."/>
        </authorList>
    </citation>
    <scope>NUCLEOTIDE SEQUENCE</scope>
    <source>
        <strain evidence="3">IBT 15544</strain>
    </source>
</reference>
<reference evidence="3" key="2">
    <citation type="journal article" date="2023" name="IMA Fungus">
        <title>Comparative genomic study of the Penicillium genus elucidates a diverse pangenome and 15 lateral gene transfer events.</title>
        <authorList>
            <person name="Petersen C."/>
            <person name="Sorensen T."/>
            <person name="Nielsen M.R."/>
            <person name="Sondergaard T.E."/>
            <person name="Sorensen J.L."/>
            <person name="Fitzpatrick D.A."/>
            <person name="Frisvad J.C."/>
            <person name="Nielsen K.L."/>
        </authorList>
    </citation>
    <scope>NUCLEOTIDE SEQUENCE</scope>
    <source>
        <strain evidence="3">IBT 15544</strain>
    </source>
</reference>
<dbReference type="AlphaFoldDB" id="A0A9W9TB24"/>
<protein>
    <recommendedName>
        <fullName evidence="2">Myb-like domain-containing protein</fullName>
    </recommendedName>
</protein>
<evidence type="ECO:0000256" key="1">
    <source>
        <dbReference type="SAM" id="MobiDB-lite"/>
    </source>
</evidence>
<gene>
    <name evidence="3" type="ORF">N7498_002619</name>
</gene>
<comment type="caution">
    <text evidence="3">The sequence shown here is derived from an EMBL/GenBank/DDBJ whole genome shotgun (WGS) entry which is preliminary data.</text>
</comment>
<dbReference type="RefSeq" id="XP_058312025.1">
    <property type="nucleotide sequence ID" value="XM_058449681.1"/>
</dbReference>
<organism evidence="3 4">
    <name type="scientific">Penicillium cinerascens</name>
    <dbReference type="NCBI Taxonomy" id="70096"/>
    <lineage>
        <taxon>Eukaryota</taxon>
        <taxon>Fungi</taxon>
        <taxon>Dikarya</taxon>
        <taxon>Ascomycota</taxon>
        <taxon>Pezizomycotina</taxon>
        <taxon>Eurotiomycetes</taxon>
        <taxon>Eurotiomycetidae</taxon>
        <taxon>Eurotiales</taxon>
        <taxon>Aspergillaceae</taxon>
        <taxon>Penicillium</taxon>
    </lineage>
</organism>
<dbReference type="InterPro" id="IPR001005">
    <property type="entry name" value="SANT/Myb"/>
</dbReference>
<feature type="compositionally biased region" description="Pro residues" evidence="1">
    <location>
        <begin position="75"/>
        <end position="85"/>
    </location>
</feature>
<feature type="compositionally biased region" description="Pro residues" evidence="1">
    <location>
        <begin position="188"/>
        <end position="202"/>
    </location>
</feature>
<dbReference type="CDD" id="cd00167">
    <property type="entry name" value="SANT"/>
    <property type="match status" value="1"/>
</dbReference>
<proteinExistence type="predicted"/>
<evidence type="ECO:0000313" key="4">
    <source>
        <dbReference type="Proteomes" id="UP001150904"/>
    </source>
</evidence>
<feature type="compositionally biased region" description="Polar residues" evidence="1">
    <location>
        <begin position="40"/>
        <end position="55"/>
    </location>
</feature>
<dbReference type="OrthoDB" id="5431211at2759"/>
<keyword evidence="4" id="KW-1185">Reference proteome</keyword>
<accession>A0A9W9TB24</accession>
<feature type="domain" description="Myb-like" evidence="2">
    <location>
        <begin position="473"/>
        <end position="527"/>
    </location>
</feature>
<dbReference type="SMART" id="SM00717">
    <property type="entry name" value="SANT"/>
    <property type="match status" value="1"/>
</dbReference>